<dbReference type="InterPro" id="IPR047057">
    <property type="entry name" value="MerR_fam"/>
</dbReference>
<keyword evidence="1" id="KW-0238">DNA-binding</keyword>
<dbReference type="EMBL" id="FNHZ01000001">
    <property type="protein sequence ID" value="SDM58651.1"/>
    <property type="molecule type" value="Genomic_DNA"/>
</dbReference>
<dbReference type="RefSeq" id="WP_074520963.1">
    <property type="nucleotide sequence ID" value="NZ_FNHZ01000001.1"/>
</dbReference>
<keyword evidence="5" id="KW-1185">Reference proteome</keyword>
<dbReference type="GO" id="GO:0003700">
    <property type="term" value="F:DNA-binding transcription factor activity"/>
    <property type="evidence" value="ECO:0007669"/>
    <property type="project" value="InterPro"/>
</dbReference>
<dbReference type="GO" id="GO:0003677">
    <property type="term" value="F:DNA binding"/>
    <property type="evidence" value="ECO:0007669"/>
    <property type="project" value="UniProtKB-KW"/>
</dbReference>
<evidence type="ECO:0000313" key="4">
    <source>
        <dbReference type="EMBL" id="SDM58651.1"/>
    </source>
</evidence>
<dbReference type="PANTHER" id="PTHR30204">
    <property type="entry name" value="REDOX-CYCLING DRUG-SENSING TRANSCRIPTIONAL ACTIVATOR SOXR"/>
    <property type="match status" value="1"/>
</dbReference>
<dbReference type="AlphaFoldDB" id="A0A1G9UFD2"/>
<dbReference type="SMART" id="SM00422">
    <property type="entry name" value="HTH_MERR"/>
    <property type="match status" value="1"/>
</dbReference>
<dbReference type="PROSITE" id="PS50937">
    <property type="entry name" value="HTH_MERR_2"/>
    <property type="match status" value="1"/>
</dbReference>
<reference evidence="5" key="1">
    <citation type="submission" date="2016-10" db="EMBL/GenBank/DDBJ databases">
        <authorList>
            <person name="Varghese N."/>
            <person name="Submissions S."/>
        </authorList>
    </citation>
    <scope>NUCLEOTIDE SEQUENCE [LARGE SCALE GENOMIC DNA]</scope>
    <source>
        <strain evidence="5">M83</strain>
    </source>
</reference>
<organism evidence="4 5">
    <name type="scientific">Lachnospira pectinoschiza</name>
    <dbReference type="NCBI Taxonomy" id="28052"/>
    <lineage>
        <taxon>Bacteria</taxon>
        <taxon>Bacillati</taxon>
        <taxon>Bacillota</taxon>
        <taxon>Clostridia</taxon>
        <taxon>Lachnospirales</taxon>
        <taxon>Lachnospiraceae</taxon>
        <taxon>Lachnospira</taxon>
    </lineage>
</organism>
<proteinExistence type="predicted"/>
<dbReference type="Pfam" id="PF13411">
    <property type="entry name" value="MerR_1"/>
    <property type="match status" value="1"/>
</dbReference>
<sequence>MDLYTTGDVCKKLGIKERVLKYYVESGIIEPTKVGVSGKKKYWYFDESAINRINQIRLYKELGYSADEIKDFISQPEFDWKKALGKQINELKEKKKHYENLILTAETMRYSYESGLYDGEIVDISAFGNDLDNFALSVFSSSDNSKEGLSTINQDISGGMEIAEINKVGTDVMEMLAKISYCKKMDPESSEVQKVVSDVFDYIVKMSGIEAIDAKDVLYGIRLTSNFSLESLIDSMFGIGTTDFVLKALEKYSYGREKI</sequence>
<dbReference type="Proteomes" id="UP000187651">
    <property type="component" value="Unassembled WGS sequence"/>
</dbReference>
<dbReference type="InterPro" id="IPR000551">
    <property type="entry name" value="MerR-type_HTH_dom"/>
</dbReference>
<gene>
    <name evidence="4" type="ORF">SAMN05216544_0743</name>
</gene>
<dbReference type="SUPFAM" id="SSF46955">
    <property type="entry name" value="Putative DNA-binding domain"/>
    <property type="match status" value="1"/>
</dbReference>
<evidence type="ECO:0000313" key="5">
    <source>
        <dbReference type="Proteomes" id="UP000187651"/>
    </source>
</evidence>
<evidence type="ECO:0000256" key="1">
    <source>
        <dbReference type="ARBA" id="ARBA00023125"/>
    </source>
</evidence>
<name>A0A1G9UFD2_9FIRM</name>
<accession>A0A1G9UFD2</accession>
<dbReference type="Gene3D" id="1.10.1660.10">
    <property type="match status" value="1"/>
</dbReference>
<protein>
    <submittedName>
        <fullName evidence="4">Transcriptional regulator, MerR family</fullName>
    </submittedName>
</protein>
<evidence type="ECO:0000256" key="2">
    <source>
        <dbReference type="SAM" id="Coils"/>
    </source>
</evidence>
<dbReference type="InterPro" id="IPR009061">
    <property type="entry name" value="DNA-bd_dom_put_sf"/>
</dbReference>
<dbReference type="PANTHER" id="PTHR30204:SF90">
    <property type="entry name" value="HTH-TYPE TRANSCRIPTIONAL ACTIVATOR MTA"/>
    <property type="match status" value="1"/>
</dbReference>
<keyword evidence="2" id="KW-0175">Coiled coil</keyword>
<evidence type="ECO:0000259" key="3">
    <source>
        <dbReference type="PROSITE" id="PS50937"/>
    </source>
</evidence>
<feature type="coiled-coil region" evidence="2">
    <location>
        <begin position="81"/>
        <end position="108"/>
    </location>
</feature>
<feature type="domain" description="HTH merR-type" evidence="3">
    <location>
        <begin position="3"/>
        <end position="75"/>
    </location>
</feature>